<evidence type="ECO:0000313" key="3">
    <source>
        <dbReference type="Proteomes" id="UP001642464"/>
    </source>
</evidence>
<name>A0ABP0QR69_9DINO</name>
<protein>
    <submittedName>
        <fullName evidence="1">Uncharacterized protein</fullName>
    </submittedName>
</protein>
<dbReference type="EMBL" id="CAXAMM010040226">
    <property type="protein sequence ID" value="CAK9091761.1"/>
    <property type="molecule type" value="Genomic_DNA"/>
</dbReference>
<dbReference type="Proteomes" id="UP001642464">
    <property type="component" value="Unassembled WGS sequence"/>
</dbReference>
<keyword evidence="3" id="KW-1185">Reference proteome</keyword>
<reference evidence="1 3" key="1">
    <citation type="submission" date="2024-02" db="EMBL/GenBank/DDBJ databases">
        <authorList>
            <person name="Chen Y."/>
            <person name="Shah S."/>
            <person name="Dougan E. K."/>
            <person name="Thang M."/>
            <person name="Chan C."/>
        </authorList>
    </citation>
    <scope>NUCLEOTIDE SEQUENCE [LARGE SCALE GENOMIC DNA]</scope>
</reference>
<accession>A0ABP0QR69</accession>
<organism evidence="1 3">
    <name type="scientific">Durusdinium trenchii</name>
    <dbReference type="NCBI Taxonomy" id="1381693"/>
    <lineage>
        <taxon>Eukaryota</taxon>
        <taxon>Sar</taxon>
        <taxon>Alveolata</taxon>
        <taxon>Dinophyceae</taxon>
        <taxon>Suessiales</taxon>
        <taxon>Symbiodiniaceae</taxon>
        <taxon>Durusdinium</taxon>
    </lineage>
</organism>
<dbReference type="EMBL" id="CAXAMM010039845">
    <property type="protein sequence ID" value="CAK9089437.1"/>
    <property type="molecule type" value="Genomic_DNA"/>
</dbReference>
<evidence type="ECO:0000313" key="1">
    <source>
        <dbReference type="EMBL" id="CAK9089437.1"/>
    </source>
</evidence>
<gene>
    <name evidence="1" type="ORF">SCF082_LOCUS42201</name>
    <name evidence="2" type="ORF">SCF082_LOCUS43207</name>
</gene>
<sequence length="228" mass="24462">MIDRFSLGSCKSPGEARFTTTFDVPADTAVRCETVALVGTEIPERVALLEAVDSAGATATHFVVYQAAPLAVLFTDYDLDVNELGGNISWQQPSLDTSLISHYLDYVLVYAQSTWAEQTTPAYIKIDLDIVDLSGTLEWTPPENVSDEVITYAVYLADDAAGLNKQLVNWTGSLSGYNLTELEASGALSYIELGEALAEATTPSFLSFAGAADNASVKEVNLTDDAAW</sequence>
<proteinExistence type="predicted"/>
<comment type="caution">
    <text evidence="1">The sequence shown here is derived from an EMBL/GenBank/DDBJ whole genome shotgun (WGS) entry which is preliminary data.</text>
</comment>
<evidence type="ECO:0000313" key="2">
    <source>
        <dbReference type="EMBL" id="CAK9091761.1"/>
    </source>
</evidence>